<dbReference type="EC" id="6.1.1.-" evidence="7"/>
<dbReference type="InterPro" id="IPR049940">
    <property type="entry name" value="GluQ/Sye"/>
</dbReference>
<dbReference type="GO" id="GO:0005829">
    <property type="term" value="C:cytosol"/>
    <property type="evidence" value="ECO:0007669"/>
    <property type="project" value="TreeGrafter"/>
</dbReference>
<dbReference type="GO" id="GO:0005524">
    <property type="term" value="F:ATP binding"/>
    <property type="evidence" value="ECO:0007669"/>
    <property type="project" value="UniProtKB-KW"/>
</dbReference>
<dbReference type="GO" id="GO:0006424">
    <property type="term" value="P:glutamyl-tRNA aminoacylation"/>
    <property type="evidence" value="ECO:0007669"/>
    <property type="project" value="InterPro"/>
</dbReference>
<comment type="cofactor">
    <cofactor evidence="7">
        <name>Zn(2+)</name>
        <dbReference type="ChEBI" id="CHEBI:29105"/>
    </cofactor>
    <text evidence="7">Binds 1 zinc ion per subunit.</text>
</comment>
<keyword evidence="6 7" id="KW-0030">Aminoacyl-tRNA synthetase</keyword>
<dbReference type="RefSeq" id="WP_243306464.1">
    <property type="nucleotide sequence ID" value="NZ_JALGBI010000001.1"/>
</dbReference>
<evidence type="ECO:0000313" key="11">
    <source>
        <dbReference type="Proteomes" id="UP001139447"/>
    </source>
</evidence>
<dbReference type="InterPro" id="IPR020058">
    <property type="entry name" value="Glu/Gln-tRNA-synth_Ib_cat-dom"/>
</dbReference>
<sequence>MTGYVGRFAPSPTGPLHAGSLVAALASWLDARAQGGIWLVRIEDVDTPRCVPGASETILQQLAACGLRPDAEPLYQSRRGALYQAALDQLAAAGLAYPCACSRKDIEQARTALGLARVRHGELVYPGTCRQGLRGRPARAWRLLTEDFKPKQADVQAGWSLDATNSIANGTLAWHDRRLGPQHQNVAAEVGDFVLHRADGLWAYQLAVVVDDGAQGITHIVRGEDLADNTPRQILLQRHLGLPTPHYLHTPLVRGADGEKLSKQNGAEALDTSAPQAALNAAARVLGLAPHEGGRADALAAWVAQWRHFYNQGRD</sequence>
<name>A0A9X1VVA2_9BURK</name>
<evidence type="ECO:0000256" key="6">
    <source>
        <dbReference type="ARBA" id="ARBA00023146"/>
    </source>
</evidence>
<dbReference type="NCBIfam" id="NF004313">
    <property type="entry name" value="PRK05710.1-2"/>
    <property type="match status" value="1"/>
</dbReference>
<organism evidence="10 11">
    <name type="scientific">Variovorax terrae</name>
    <dbReference type="NCBI Taxonomy" id="2923278"/>
    <lineage>
        <taxon>Bacteria</taxon>
        <taxon>Pseudomonadati</taxon>
        <taxon>Pseudomonadota</taxon>
        <taxon>Betaproteobacteria</taxon>
        <taxon>Burkholderiales</taxon>
        <taxon>Comamonadaceae</taxon>
        <taxon>Variovorax</taxon>
    </lineage>
</organism>
<keyword evidence="5 7" id="KW-0067">ATP-binding</keyword>
<proteinExistence type="inferred from homology"/>
<feature type="binding site" evidence="7">
    <location>
        <position position="101"/>
    </location>
    <ligand>
        <name>Zn(2+)</name>
        <dbReference type="ChEBI" id="CHEBI:29105"/>
    </ligand>
</feature>
<dbReference type="InterPro" id="IPR022380">
    <property type="entry name" value="Glu-Q_tRNA(Asp)_Synthase"/>
</dbReference>
<dbReference type="EMBL" id="JALGBI010000001">
    <property type="protein sequence ID" value="MCJ0763888.1"/>
    <property type="molecule type" value="Genomic_DNA"/>
</dbReference>
<dbReference type="Proteomes" id="UP001139447">
    <property type="component" value="Unassembled WGS sequence"/>
</dbReference>
<dbReference type="Pfam" id="PF00749">
    <property type="entry name" value="tRNA-synt_1c"/>
    <property type="match status" value="1"/>
</dbReference>
<reference evidence="10" key="1">
    <citation type="submission" date="2022-03" db="EMBL/GenBank/DDBJ databases">
        <authorList>
            <person name="Woo C.Y."/>
        </authorList>
    </citation>
    <scope>NUCLEOTIDE SEQUENCE</scope>
    <source>
        <strain evidence="10">CYS-02</strain>
    </source>
</reference>
<keyword evidence="1 7" id="KW-0436">Ligase</keyword>
<dbReference type="PANTHER" id="PTHR43311:SF1">
    <property type="entry name" value="GLUTAMYL-Q TRNA(ASP) SYNTHETASE"/>
    <property type="match status" value="1"/>
</dbReference>
<evidence type="ECO:0000256" key="8">
    <source>
        <dbReference type="RuleBase" id="RU363037"/>
    </source>
</evidence>
<dbReference type="NCBIfam" id="TIGR03838">
    <property type="entry name" value="queuosine_YadB"/>
    <property type="match status" value="1"/>
</dbReference>
<feature type="binding site" evidence="7">
    <location>
        <position position="43"/>
    </location>
    <ligand>
        <name>L-glutamate</name>
        <dbReference type="ChEBI" id="CHEBI:29985"/>
    </ligand>
</feature>
<feature type="binding site" evidence="7">
    <location>
        <position position="99"/>
    </location>
    <ligand>
        <name>Zn(2+)</name>
        <dbReference type="ChEBI" id="CHEBI:29105"/>
    </ligand>
</feature>
<dbReference type="InterPro" id="IPR014729">
    <property type="entry name" value="Rossmann-like_a/b/a_fold"/>
</dbReference>
<evidence type="ECO:0000313" key="10">
    <source>
        <dbReference type="EMBL" id="MCJ0763888.1"/>
    </source>
</evidence>
<keyword evidence="11" id="KW-1185">Reference proteome</keyword>
<dbReference type="GO" id="GO:0008270">
    <property type="term" value="F:zinc ion binding"/>
    <property type="evidence" value="ECO:0007669"/>
    <property type="project" value="UniProtKB-UniRule"/>
</dbReference>
<comment type="caution">
    <text evidence="10">The sequence shown here is derived from an EMBL/GenBank/DDBJ whole genome shotgun (WGS) entry which is preliminary data.</text>
</comment>
<keyword evidence="3 7" id="KW-0547">Nucleotide-binding</keyword>
<feature type="binding site" evidence="7">
    <location>
        <position position="125"/>
    </location>
    <ligand>
        <name>Zn(2+)</name>
        <dbReference type="ChEBI" id="CHEBI:29105"/>
    </ligand>
</feature>
<feature type="binding site" evidence="7">
    <location>
        <position position="204"/>
    </location>
    <ligand>
        <name>L-glutamate</name>
        <dbReference type="ChEBI" id="CHEBI:29985"/>
    </ligand>
</feature>
<feature type="short sequence motif" description="'KMSKS' region" evidence="7">
    <location>
        <begin position="260"/>
        <end position="264"/>
    </location>
</feature>
<keyword evidence="4 7" id="KW-0862">Zinc</keyword>
<evidence type="ECO:0000256" key="2">
    <source>
        <dbReference type="ARBA" id="ARBA00022723"/>
    </source>
</evidence>
<protein>
    <recommendedName>
        <fullName evidence="7">Glutamyl-Q tRNA(Asp) synthetase</fullName>
        <shortName evidence="7">Glu-Q-RSs</shortName>
        <ecNumber evidence="7">6.1.1.-</ecNumber>
    </recommendedName>
</protein>
<dbReference type="InterPro" id="IPR000924">
    <property type="entry name" value="Glu/Gln-tRNA-synth"/>
</dbReference>
<dbReference type="NCBIfam" id="NF004315">
    <property type="entry name" value="PRK05710.1-4"/>
    <property type="match status" value="1"/>
</dbReference>
<feature type="short sequence motif" description="'HIGH' region" evidence="7">
    <location>
        <begin position="10"/>
        <end position="20"/>
    </location>
</feature>
<dbReference type="GO" id="GO:0004818">
    <property type="term" value="F:glutamate-tRNA ligase activity"/>
    <property type="evidence" value="ECO:0007669"/>
    <property type="project" value="TreeGrafter"/>
</dbReference>
<dbReference type="Gene3D" id="3.40.50.620">
    <property type="entry name" value="HUPs"/>
    <property type="match status" value="1"/>
</dbReference>
<evidence type="ECO:0000259" key="9">
    <source>
        <dbReference type="Pfam" id="PF00749"/>
    </source>
</evidence>
<accession>A0A9X1VVA2</accession>
<feature type="domain" description="Glutamyl/glutaminyl-tRNA synthetase class Ib catalytic" evidence="9">
    <location>
        <begin position="7"/>
        <end position="269"/>
    </location>
</feature>
<dbReference type="SUPFAM" id="SSF52374">
    <property type="entry name" value="Nucleotidylyl transferase"/>
    <property type="match status" value="1"/>
</dbReference>
<comment type="similarity">
    <text evidence="7">Belongs to the class-I aminoacyl-tRNA synthetase family. GluQ subfamily.</text>
</comment>
<feature type="binding site" evidence="7">
    <location>
        <position position="263"/>
    </location>
    <ligand>
        <name>ATP</name>
        <dbReference type="ChEBI" id="CHEBI:30616"/>
    </ligand>
</feature>
<dbReference type="PANTHER" id="PTHR43311">
    <property type="entry name" value="GLUTAMATE--TRNA LIGASE"/>
    <property type="match status" value="1"/>
</dbReference>
<evidence type="ECO:0000256" key="1">
    <source>
        <dbReference type="ARBA" id="ARBA00022598"/>
    </source>
</evidence>
<feature type="binding site" evidence="7">
    <location>
        <begin position="7"/>
        <end position="11"/>
    </location>
    <ligand>
        <name>L-glutamate</name>
        <dbReference type="ChEBI" id="CHEBI:29985"/>
    </ligand>
</feature>
<evidence type="ECO:0000256" key="3">
    <source>
        <dbReference type="ARBA" id="ARBA00022741"/>
    </source>
</evidence>
<keyword evidence="2 7" id="KW-0479">Metal-binding</keyword>
<feature type="binding site" evidence="7">
    <location>
        <position position="222"/>
    </location>
    <ligand>
        <name>L-glutamate</name>
        <dbReference type="ChEBI" id="CHEBI:29985"/>
    </ligand>
</feature>
<comment type="function">
    <text evidence="7">Catalyzes the tRNA-independent activation of glutamate in presence of ATP and the subsequent transfer of glutamate onto a tRNA(Asp). Glutamate is transferred on the 2-amino-5-(4,5-dihydroxy-2-cyclopenten-1-yl) moiety of the queuosine in the wobble position of the QUC anticodon.</text>
</comment>
<feature type="binding site" evidence="7">
    <location>
        <position position="129"/>
    </location>
    <ligand>
        <name>Zn(2+)</name>
        <dbReference type="ChEBI" id="CHEBI:29105"/>
    </ligand>
</feature>
<dbReference type="PRINTS" id="PR00987">
    <property type="entry name" value="TRNASYNTHGLU"/>
</dbReference>
<dbReference type="GO" id="GO:0006400">
    <property type="term" value="P:tRNA modification"/>
    <property type="evidence" value="ECO:0007669"/>
    <property type="project" value="InterPro"/>
</dbReference>
<evidence type="ECO:0000256" key="4">
    <source>
        <dbReference type="ARBA" id="ARBA00022833"/>
    </source>
</evidence>
<evidence type="ECO:0000256" key="5">
    <source>
        <dbReference type="ARBA" id="ARBA00022840"/>
    </source>
</evidence>
<gene>
    <name evidence="10" type="primary">gluQRS</name>
    <name evidence="7" type="synonym">gluQ</name>
    <name evidence="10" type="ORF">MMF98_11790</name>
</gene>
<keyword evidence="8" id="KW-0648">Protein biosynthesis</keyword>
<dbReference type="HAMAP" id="MF_01428">
    <property type="entry name" value="Glu_Q_tRNA_synth"/>
    <property type="match status" value="1"/>
</dbReference>
<dbReference type="AlphaFoldDB" id="A0A9X1VVA2"/>
<evidence type="ECO:0000256" key="7">
    <source>
        <dbReference type="HAMAP-Rule" id="MF_01428"/>
    </source>
</evidence>